<dbReference type="AlphaFoldDB" id="A0A0F4G807"/>
<dbReference type="InterPro" id="IPR013632">
    <property type="entry name" value="Rad51_C"/>
</dbReference>
<dbReference type="InterPro" id="IPR027417">
    <property type="entry name" value="P-loop_NTPase"/>
</dbReference>
<name>A0A0F4G807_9PEZI</name>
<organism evidence="5 6">
    <name type="scientific">Zymoseptoria brevis</name>
    <dbReference type="NCBI Taxonomy" id="1047168"/>
    <lineage>
        <taxon>Eukaryota</taxon>
        <taxon>Fungi</taxon>
        <taxon>Dikarya</taxon>
        <taxon>Ascomycota</taxon>
        <taxon>Pezizomycotina</taxon>
        <taxon>Dothideomycetes</taxon>
        <taxon>Dothideomycetidae</taxon>
        <taxon>Mycosphaerellales</taxon>
        <taxon>Mycosphaerellaceae</taxon>
        <taxon>Zymoseptoria</taxon>
    </lineage>
</organism>
<dbReference type="EMBL" id="LAFY01004343">
    <property type="protein sequence ID" value="KJX93147.1"/>
    <property type="molecule type" value="Genomic_DNA"/>
</dbReference>
<dbReference type="GO" id="GO:0042148">
    <property type="term" value="P:DNA strand invasion"/>
    <property type="evidence" value="ECO:0007669"/>
    <property type="project" value="TreeGrafter"/>
</dbReference>
<dbReference type="Proteomes" id="UP000033647">
    <property type="component" value="Unassembled WGS sequence"/>
</dbReference>
<dbReference type="InterPro" id="IPR020588">
    <property type="entry name" value="RecA_ATP-bd"/>
</dbReference>
<dbReference type="STRING" id="1047168.A0A0F4G807"/>
<dbReference type="Gene3D" id="3.40.50.300">
    <property type="entry name" value="P-loop containing nucleotide triphosphate hydrolases"/>
    <property type="match status" value="1"/>
</dbReference>
<feature type="compositionally biased region" description="Polar residues" evidence="3">
    <location>
        <begin position="297"/>
        <end position="324"/>
    </location>
</feature>
<dbReference type="PANTHER" id="PTHR22942:SF66">
    <property type="entry name" value="RE19845P"/>
    <property type="match status" value="1"/>
</dbReference>
<comment type="caution">
    <text evidence="5">The sequence shown here is derived from an EMBL/GenBank/DDBJ whole genome shotgun (WGS) entry which is preliminary data.</text>
</comment>
<evidence type="ECO:0000259" key="4">
    <source>
        <dbReference type="PROSITE" id="PS50162"/>
    </source>
</evidence>
<evidence type="ECO:0000256" key="3">
    <source>
        <dbReference type="SAM" id="MobiDB-lite"/>
    </source>
</evidence>
<evidence type="ECO:0000256" key="1">
    <source>
        <dbReference type="ARBA" id="ARBA00022741"/>
    </source>
</evidence>
<evidence type="ECO:0000313" key="6">
    <source>
        <dbReference type="Proteomes" id="UP000033647"/>
    </source>
</evidence>
<reference evidence="5 6" key="1">
    <citation type="submission" date="2015-03" db="EMBL/GenBank/DDBJ databases">
        <title>RNA-seq based gene annotation and comparative genomics of four Zymoseptoria species reveal species-specific pathogenicity related genes and transposable element activity.</title>
        <authorList>
            <person name="Grandaubert J."/>
            <person name="Bhattacharyya A."/>
            <person name="Stukenbrock E.H."/>
        </authorList>
    </citation>
    <scope>NUCLEOTIDE SEQUENCE [LARGE SCALE GENOMIC DNA]</scope>
    <source>
        <strain evidence="5 6">Zb18110</strain>
    </source>
</reference>
<dbReference type="GO" id="GO:0061982">
    <property type="term" value="P:meiosis I cell cycle process"/>
    <property type="evidence" value="ECO:0007669"/>
    <property type="project" value="UniProtKB-ARBA"/>
</dbReference>
<dbReference type="GO" id="GO:0003697">
    <property type="term" value="F:single-stranded DNA binding"/>
    <property type="evidence" value="ECO:0007669"/>
    <property type="project" value="TreeGrafter"/>
</dbReference>
<dbReference type="OrthoDB" id="1861185at2759"/>
<keyword evidence="6" id="KW-1185">Reference proteome</keyword>
<dbReference type="PROSITE" id="PS50162">
    <property type="entry name" value="RECA_2"/>
    <property type="match status" value="1"/>
</dbReference>
<evidence type="ECO:0000256" key="2">
    <source>
        <dbReference type="ARBA" id="ARBA00022840"/>
    </source>
</evidence>
<sequence length="469" mass="50536">MSNLLTLLSSSFDTTPYTHILPSLERHLISTADLLTLDPVDVAKRAQVPPGEVKKLVDAVVEALHGDVSVKASDSNVTGWNGLQHAGDVAKRWQTISTLDDALDEALNGGIACGHLTEIVGESAAGKTQLLLTLLLSAQLSPSPSPSTPSLPPPSSSSLYISTEAPLQTTRLTQILTTHPHLSSLPSSSKPTLSHIHSTHIHDLEAQDHILRYQVPVAIRQHNVRLLVIDSVAANFRAESLTANDGQRKGGVGNLAKRSAQLAQMGALLRDLARETGVAVVVANQVADRFSAADNGRLNSSLRAPTQSSTQDSSHRANSPSGRAQQQHHRQPDPKPPPKRQVGLFSTTDPLSLDHQQNFFTGWGDEESQTNLKTPSLGLTWTNQLSTRIAWIKIPIYDYQNGRGEEGDGREVNVKWARRVKVVFSGWAPAAGESGEGGGKGVEVEIWKGGVRSLRSKQRMARDAAVVEE</sequence>
<dbReference type="Pfam" id="PF08423">
    <property type="entry name" value="Rad51"/>
    <property type="match status" value="1"/>
</dbReference>
<feature type="region of interest" description="Disordered" evidence="3">
    <location>
        <begin position="297"/>
        <end position="346"/>
    </location>
</feature>
<dbReference type="GO" id="GO:0000150">
    <property type="term" value="F:DNA strand exchange activity"/>
    <property type="evidence" value="ECO:0007669"/>
    <property type="project" value="TreeGrafter"/>
</dbReference>
<accession>A0A0F4G807</accession>
<feature type="domain" description="RecA family profile 1" evidence="4">
    <location>
        <begin position="92"/>
        <end position="286"/>
    </location>
</feature>
<dbReference type="GO" id="GO:0140664">
    <property type="term" value="F:ATP-dependent DNA damage sensor activity"/>
    <property type="evidence" value="ECO:0007669"/>
    <property type="project" value="InterPro"/>
</dbReference>
<keyword evidence="1" id="KW-0547">Nucleotide-binding</keyword>
<dbReference type="GO" id="GO:0006312">
    <property type="term" value="P:mitotic recombination"/>
    <property type="evidence" value="ECO:0007669"/>
    <property type="project" value="TreeGrafter"/>
</dbReference>
<protein>
    <submittedName>
        <fullName evidence="5">DNA repair protein RAD57</fullName>
    </submittedName>
</protein>
<evidence type="ECO:0000313" key="5">
    <source>
        <dbReference type="EMBL" id="KJX93147.1"/>
    </source>
</evidence>
<dbReference type="GO" id="GO:0003690">
    <property type="term" value="F:double-stranded DNA binding"/>
    <property type="evidence" value="ECO:0007669"/>
    <property type="project" value="TreeGrafter"/>
</dbReference>
<gene>
    <name evidence="5" type="ORF">TI39_contig4384g00002</name>
</gene>
<dbReference type="GO" id="GO:0005524">
    <property type="term" value="F:ATP binding"/>
    <property type="evidence" value="ECO:0007669"/>
    <property type="project" value="UniProtKB-KW"/>
</dbReference>
<dbReference type="GO" id="GO:0000730">
    <property type="term" value="P:DNA recombinase assembly"/>
    <property type="evidence" value="ECO:0007669"/>
    <property type="project" value="TreeGrafter"/>
</dbReference>
<keyword evidence="2" id="KW-0067">ATP-binding</keyword>
<dbReference type="PANTHER" id="PTHR22942">
    <property type="entry name" value="RECA/RAD51/RADA DNA STRAND-PAIRING FAMILY MEMBER"/>
    <property type="match status" value="1"/>
</dbReference>
<dbReference type="SUPFAM" id="SSF52540">
    <property type="entry name" value="P-loop containing nucleoside triphosphate hydrolases"/>
    <property type="match status" value="1"/>
</dbReference>
<proteinExistence type="predicted"/>